<dbReference type="PROSITE" id="PS50294">
    <property type="entry name" value="WD_REPEATS_REGION"/>
    <property type="match status" value="3"/>
</dbReference>
<keyword evidence="7" id="KW-1185">Reference proteome</keyword>
<feature type="repeat" description="WD" evidence="3">
    <location>
        <begin position="977"/>
        <end position="1018"/>
    </location>
</feature>
<proteinExistence type="predicted"/>
<dbReference type="SMART" id="SM00320">
    <property type="entry name" value="WD40"/>
    <property type="match status" value="8"/>
</dbReference>
<dbReference type="PRINTS" id="PR00320">
    <property type="entry name" value="GPROTEINBRPT"/>
</dbReference>
<dbReference type="InterPro" id="IPR007111">
    <property type="entry name" value="NACHT_NTPase"/>
</dbReference>
<organism evidence="6 7">
    <name type="scientific">Pestalotiopsis fici (strain W106-1 / CGMCC3.15140)</name>
    <dbReference type="NCBI Taxonomy" id="1229662"/>
    <lineage>
        <taxon>Eukaryota</taxon>
        <taxon>Fungi</taxon>
        <taxon>Dikarya</taxon>
        <taxon>Ascomycota</taxon>
        <taxon>Pezizomycotina</taxon>
        <taxon>Sordariomycetes</taxon>
        <taxon>Xylariomycetidae</taxon>
        <taxon>Amphisphaeriales</taxon>
        <taxon>Sporocadaceae</taxon>
        <taxon>Pestalotiopsis</taxon>
    </lineage>
</organism>
<dbReference type="eggNOG" id="KOG0271">
    <property type="taxonomic scope" value="Eukaryota"/>
</dbReference>
<feature type="repeat" description="WD" evidence="3">
    <location>
        <begin position="647"/>
        <end position="688"/>
    </location>
</feature>
<dbReference type="SUPFAM" id="SSF50998">
    <property type="entry name" value="Quinoprotein alcohol dehydrogenase-like"/>
    <property type="match status" value="2"/>
</dbReference>
<dbReference type="OrthoDB" id="538223at2759"/>
<dbReference type="HOGENOM" id="CLU_000288_6_16_1"/>
<dbReference type="Gene3D" id="3.40.50.300">
    <property type="entry name" value="P-loop containing nucleotide triphosphate hydrolases"/>
    <property type="match status" value="1"/>
</dbReference>
<reference evidence="7" key="1">
    <citation type="journal article" date="2015" name="BMC Genomics">
        <title>Genomic and transcriptomic analysis of the endophytic fungus Pestalotiopsis fici reveals its lifestyle and high potential for synthesis of natural products.</title>
        <authorList>
            <person name="Wang X."/>
            <person name="Zhang X."/>
            <person name="Liu L."/>
            <person name="Xiang M."/>
            <person name="Wang W."/>
            <person name="Sun X."/>
            <person name="Che Y."/>
            <person name="Guo L."/>
            <person name="Liu G."/>
            <person name="Guo L."/>
            <person name="Wang C."/>
            <person name="Yin W.B."/>
            <person name="Stadler M."/>
            <person name="Zhang X."/>
            <person name="Liu X."/>
        </authorList>
    </citation>
    <scope>NUCLEOTIDE SEQUENCE [LARGE SCALE GENOMIC DNA]</scope>
    <source>
        <strain evidence="7">W106-1 / CGMCC3.15140</strain>
    </source>
</reference>
<dbReference type="Proteomes" id="UP000030651">
    <property type="component" value="Unassembled WGS sequence"/>
</dbReference>
<dbReference type="InterPro" id="IPR056884">
    <property type="entry name" value="NPHP3-like_N"/>
</dbReference>
<dbReference type="CDD" id="cd00200">
    <property type="entry name" value="WD40"/>
    <property type="match status" value="1"/>
</dbReference>
<dbReference type="FunFam" id="3.40.50.300:FF:001638">
    <property type="entry name" value="NACHT and WD40 domain protein"/>
    <property type="match status" value="1"/>
</dbReference>
<dbReference type="InParanoid" id="W3WTJ8"/>
<feature type="repeat" description="WD" evidence="3">
    <location>
        <begin position="935"/>
        <end position="976"/>
    </location>
</feature>
<evidence type="ECO:0000259" key="5">
    <source>
        <dbReference type="PROSITE" id="PS50837"/>
    </source>
</evidence>
<dbReference type="RefSeq" id="XP_007837829.1">
    <property type="nucleotide sequence ID" value="XM_007839638.1"/>
</dbReference>
<keyword evidence="2" id="KW-0677">Repeat</keyword>
<feature type="compositionally biased region" description="Basic and acidic residues" evidence="4">
    <location>
        <begin position="1"/>
        <end position="12"/>
    </location>
</feature>
<dbReference type="InterPro" id="IPR027417">
    <property type="entry name" value="P-loop_NTPase"/>
</dbReference>
<evidence type="ECO:0000256" key="4">
    <source>
        <dbReference type="SAM" id="MobiDB-lite"/>
    </source>
</evidence>
<dbReference type="EMBL" id="KI912116">
    <property type="protein sequence ID" value="ETS77183.1"/>
    <property type="molecule type" value="Genomic_DNA"/>
</dbReference>
<evidence type="ECO:0000313" key="6">
    <source>
        <dbReference type="EMBL" id="ETS77183.1"/>
    </source>
</evidence>
<accession>W3WTJ8</accession>
<evidence type="ECO:0000313" key="7">
    <source>
        <dbReference type="Proteomes" id="UP000030651"/>
    </source>
</evidence>
<dbReference type="AlphaFoldDB" id="W3WTJ8"/>
<dbReference type="InterPro" id="IPR001680">
    <property type="entry name" value="WD40_rpt"/>
</dbReference>
<dbReference type="PROSITE" id="PS00678">
    <property type="entry name" value="WD_REPEATS_1"/>
    <property type="match status" value="1"/>
</dbReference>
<protein>
    <recommendedName>
        <fullName evidence="5">NACHT domain-containing protein</fullName>
    </recommendedName>
</protein>
<dbReference type="PROSITE" id="PS50837">
    <property type="entry name" value="NACHT"/>
    <property type="match status" value="1"/>
</dbReference>
<dbReference type="OMA" id="TLEGHWS"/>
<keyword evidence="1 3" id="KW-0853">WD repeat</keyword>
<feature type="domain" description="NACHT" evidence="5">
    <location>
        <begin position="122"/>
        <end position="266"/>
    </location>
</feature>
<feature type="region of interest" description="Disordered" evidence="4">
    <location>
        <begin position="1"/>
        <end position="25"/>
    </location>
</feature>
<dbReference type="InterPro" id="IPR011047">
    <property type="entry name" value="Quinoprotein_ADH-like_sf"/>
</dbReference>
<dbReference type="KEGG" id="pfy:PFICI_11057"/>
<evidence type="ECO:0000256" key="3">
    <source>
        <dbReference type="PROSITE-ProRule" id="PRU00221"/>
    </source>
</evidence>
<dbReference type="InterPro" id="IPR019775">
    <property type="entry name" value="WD40_repeat_CS"/>
</dbReference>
<name>W3WTJ8_PESFW</name>
<sequence length="1177" mass="129860">MASRKTTTDRNDTNTLPSTILSPDATLESPSQSIAQHGSQFAGNCKVSGNGNVHQGNNINNNNNTINHHHTTDQCLADLRITDPRHDKQRIQEVKGGLIQDSYIWVLENSDFCQWLGNENSHLLWVKGDPGKGKTMLLCGIIDHLKKSQAEGKVLSYFFCQATDERINTATSVARGLIFMLCSQDASLMSHLKNHYDPAGKALFEDANAWHALSEIFTDILQDPTLQGVCLVVDALDECVKGLPQLLDLIIQTSRLPHTKWLVSSRNWTDIEEKLCDVAHRLSLELNAKSVSAAVESYIQFKVSELTRIKGYQQGIANEVRQYLSSHADDTFLWVALVCHELGNSKVRSRHTHDVLKSFPPGLDPLYQRMVEYNTVSRDAQACREILALPSTVYRPVSVDELQGLTQSVKEIENLSQEEVLEVIAACGSFLTLRDSIIFFVHQSAKDFLLKKASNTILSSSIENQQFKIFADSLDLLSNTLKQDIYDLRAPGYPIDQVKIPYPDPLASSRYSCAYWVDHLQDAGLVHARSVLTSVPRFLKTKYLYWLEALSLMHNVPEGVKAIQKLERMMANNDSEELKDLSKDARRFLLAQKRGFELAPLQVYSSALIFSPTNSLIRRCFSHKIPAWVKLAPKAGTEWSACLQTIEGHRNRSITAVSFSVDGRQIASNSSDMTVKLWDATSGNCLRILKGEGAWLIEVLSFSPDGKRIVLGSTSGIEIRDTDSGNIVKKLDCLVRTVAYSLDGQKIASGGDSIVQIWNAHSLELLHASDTGGGSISSISFSASCLRFGLESWNPNTTTIFHLKDTTSELATLFKINGKATSMAFSSDGGKAVLGFDSGALEVWDTTLGQCVQHLKADQCYISSVAFSPDCLQVVSGSSRSVQVWDIATGQRARSYKTSDHVNVVTFSPDGGRVVAGSDTFQIWDNFLHDYESLHEGHEKEVIKLDLSPDLSQIASSSDDGTVKIWDSASGDCVRTFIGHDGQTGCIFFSPDGKKIASGSSDNTIRIWDITSNNCIVAIPTGHADGPPLPRRKDNMYSITFSDDGQHVKSEFTARGFYRGDLLLWLPKEFRPVDDFSGFKAAGSMVAIGTSLGRVLIMRFALDGDEALPLLKDWRTGAAVGGISTQMRASIMKYDGNADTFESTSSLLDRSLGVTMPKVLASSANFMDFHEEGNFYE</sequence>
<dbReference type="PROSITE" id="PS50082">
    <property type="entry name" value="WD_REPEATS_2"/>
    <property type="match status" value="4"/>
</dbReference>
<dbReference type="Pfam" id="PF00400">
    <property type="entry name" value="WD40"/>
    <property type="match status" value="6"/>
</dbReference>
<dbReference type="Pfam" id="PF24883">
    <property type="entry name" value="NPHP3_N"/>
    <property type="match status" value="1"/>
</dbReference>
<gene>
    <name evidence="6" type="ORF">PFICI_11057</name>
</gene>
<evidence type="ECO:0000256" key="1">
    <source>
        <dbReference type="ARBA" id="ARBA00022574"/>
    </source>
</evidence>
<dbReference type="InterPro" id="IPR015943">
    <property type="entry name" value="WD40/YVTN_repeat-like_dom_sf"/>
</dbReference>
<dbReference type="PANTHER" id="PTHR19848:SF8">
    <property type="entry name" value="F-BOX AND WD REPEAT DOMAIN CONTAINING 7"/>
    <property type="match status" value="1"/>
</dbReference>
<evidence type="ECO:0000256" key="2">
    <source>
        <dbReference type="ARBA" id="ARBA00022737"/>
    </source>
</evidence>
<dbReference type="InterPro" id="IPR020472">
    <property type="entry name" value="WD40_PAC1"/>
</dbReference>
<dbReference type="STRING" id="1229662.W3WTJ8"/>
<dbReference type="PANTHER" id="PTHR19848">
    <property type="entry name" value="WD40 REPEAT PROTEIN"/>
    <property type="match status" value="1"/>
</dbReference>
<dbReference type="GeneID" id="19276070"/>
<feature type="repeat" description="WD" evidence="3">
    <location>
        <begin position="855"/>
        <end position="895"/>
    </location>
</feature>
<dbReference type="Gene3D" id="2.130.10.10">
    <property type="entry name" value="YVTN repeat-like/Quinoprotein amine dehydrogenase"/>
    <property type="match status" value="3"/>
</dbReference>